<dbReference type="GO" id="GO:0030488">
    <property type="term" value="P:tRNA methylation"/>
    <property type="evidence" value="ECO:0007669"/>
    <property type="project" value="TreeGrafter"/>
</dbReference>
<dbReference type="CDD" id="cd02440">
    <property type="entry name" value="AdoMet_MTases"/>
    <property type="match status" value="1"/>
</dbReference>
<dbReference type="Gene3D" id="3.40.50.150">
    <property type="entry name" value="Vaccinia Virus protein VP39"/>
    <property type="match status" value="1"/>
</dbReference>
<reference evidence="2 3" key="1">
    <citation type="submission" date="2020-02" db="EMBL/GenBank/DDBJ databases">
        <title>Paenibacillus sp. nov., isolated from rhizosphere soil of tomato.</title>
        <authorList>
            <person name="Weon H.-Y."/>
            <person name="Lee S.A."/>
        </authorList>
    </citation>
    <scope>NUCLEOTIDE SEQUENCE [LARGE SCALE GENOMIC DNA]</scope>
    <source>
        <strain evidence="2 3">14171R-81</strain>
    </source>
</reference>
<dbReference type="InterPro" id="IPR029063">
    <property type="entry name" value="SAM-dependent_MTases_sf"/>
</dbReference>
<dbReference type="GO" id="GO:0016423">
    <property type="term" value="F:tRNA (guanine) methyltransferase activity"/>
    <property type="evidence" value="ECO:0007669"/>
    <property type="project" value="TreeGrafter"/>
</dbReference>
<gene>
    <name evidence="2" type="ORF">GZH47_12710</name>
</gene>
<dbReference type="AlphaFoldDB" id="A0A6C0P934"/>
<keyword evidence="2" id="KW-0808">Transferase</keyword>
<organism evidence="2 3">
    <name type="scientific">Paenibacillus rhizovicinus</name>
    <dbReference type="NCBI Taxonomy" id="2704463"/>
    <lineage>
        <taxon>Bacteria</taxon>
        <taxon>Bacillati</taxon>
        <taxon>Bacillota</taxon>
        <taxon>Bacilli</taxon>
        <taxon>Bacillales</taxon>
        <taxon>Paenibacillaceae</taxon>
        <taxon>Paenibacillus</taxon>
    </lineage>
</organism>
<accession>A0A6C0P934</accession>
<dbReference type="PANTHER" id="PTHR14911:SF13">
    <property type="entry name" value="TRNA (GUANINE(6)-N2)-METHYLTRANSFERASE THUMP3"/>
    <property type="match status" value="1"/>
</dbReference>
<dbReference type="Proteomes" id="UP000479114">
    <property type="component" value="Chromosome"/>
</dbReference>
<evidence type="ECO:0000313" key="2">
    <source>
        <dbReference type="EMBL" id="QHW35064.1"/>
    </source>
</evidence>
<dbReference type="Pfam" id="PF01170">
    <property type="entry name" value="UPF0020"/>
    <property type="match status" value="1"/>
</dbReference>
<keyword evidence="2" id="KW-0489">Methyltransferase</keyword>
<protein>
    <submittedName>
        <fullName evidence="2">RNA methyltransferase</fullName>
    </submittedName>
</protein>
<proteinExistence type="predicted"/>
<dbReference type="KEGG" id="prz:GZH47_12710"/>
<sequence>MEMRALFGVEARNGYVIIDKNVDPSRSPFLRGRLDVILTAEDPAGIAEQVANAVQLDGQTFKVTFVSGGLAFDEQRAAEKEIGWRIHGQADMRYPDRLFGVAHVQGRYWFGEYVKSEPMWLKHNDKPQPYSTALGTRVARAVANIAVPDIRAGVRAIDPCCGIGTVLIEARSMGIDMIGYDLNPLALKGARINLAHFGMPDVVKRADMTLLEPGEDGPFDAAVLDLPYNLCSVLPDEERLAMLRSARRLADKVVIVTTEPIDEAISQAGLRITDRCTVRKGKFQRQVIACESDGGS</sequence>
<name>A0A6C0P934_9BACL</name>
<feature type="domain" description="Ribosomal RNA large subunit methyltransferase K/L-like methyltransferase" evidence="1">
    <location>
        <begin position="130"/>
        <end position="228"/>
    </location>
</feature>
<evidence type="ECO:0000259" key="1">
    <source>
        <dbReference type="Pfam" id="PF01170"/>
    </source>
</evidence>
<dbReference type="EMBL" id="CP048286">
    <property type="protein sequence ID" value="QHW35064.1"/>
    <property type="molecule type" value="Genomic_DNA"/>
</dbReference>
<dbReference type="InterPro" id="IPR000241">
    <property type="entry name" value="RlmKL-like_Mtase"/>
</dbReference>
<dbReference type="PANTHER" id="PTHR14911">
    <property type="entry name" value="THUMP DOMAIN-CONTAINING"/>
    <property type="match status" value="1"/>
</dbReference>
<dbReference type="SUPFAM" id="SSF53335">
    <property type="entry name" value="S-adenosyl-L-methionine-dependent methyltransferases"/>
    <property type="match status" value="1"/>
</dbReference>
<evidence type="ECO:0000313" key="3">
    <source>
        <dbReference type="Proteomes" id="UP000479114"/>
    </source>
</evidence>
<keyword evidence="3" id="KW-1185">Reference proteome</keyword>